<dbReference type="EMBL" id="JANWTC010000003">
    <property type="protein sequence ID" value="MCS5479280.1"/>
    <property type="molecule type" value="Genomic_DNA"/>
</dbReference>
<keyword evidence="2 5" id="KW-0690">Ribosome biogenesis</keyword>
<comment type="subcellular location">
    <subcellularLocation>
        <location evidence="5">Cytoplasm</location>
    </subcellularLocation>
</comment>
<gene>
    <name evidence="5 8" type="primary">rimM</name>
    <name evidence="8" type="ORF">NYP18_06380</name>
</gene>
<comment type="caution">
    <text evidence="8">The sequence shown here is derived from an EMBL/GenBank/DDBJ whole genome shotgun (WGS) entry which is preliminary data.</text>
</comment>
<keyword evidence="4 5" id="KW-0143">Chaperone</keyword>
<comment type="subunit">
    <text evidence="5">Binds ribosomal protein uS19.</text>
</comment>
<sequence>MELMIGRVIKSHGIRGEVVVDATTDEPELRFAVGEVLDGRQGNKQRELTVAAVRPHQGRLLVKFEEVPDRTAADSLRGMRFMAPPLEVDDDDDAYYDHELIGLRVLNVGAVSEEEAHARAYEGAEPEPEDIGEVTSVIRGPAHRLLEITLDAGGETTVPFVHAIVPIVDLDNEAIVITPPEGLLDL</sequence>
<dbReference type="InterPro" id="IPR036976">
    <property type="entry name" value="RimM_N_sf"/>
</dbReference>
<comment type="similarity">
    <text evidence="5">Belongs to the RimM family.</text>
</comment>
<dbReference type="SUPFAM" id="SSF50447">
    <property type="entry name" value="Translation proteins"/>
    <property type="match status" value="1"/>
</dbReference>
<dbReference type="Proteomes" id="UP001205965">
    <property type="component" value="Unassembled WGS sequence"/>
</dbReference>
<dbReference type="InterPro" id="IPR011961">
    <property type="entry name" value="RimM"/>
</dbReference>
<accession>A0ABT2FVL0</accession>
<dbReference type="PANTHER" id="PTHR33692">
    <property type="entry name" value="RIBOSOME MATURATION FACTOR RIMM"/>
    <property type="match status" value="1"/>
</dbReference>
<evidence type="ECO:0000313" key="9">
    <source>
        <dbReference type="Proteomes" id="UP001205965"/>
    </source>
</evidence>
<dbReference type="HAMAP" id="MF_00014">
    <property type="entry name" value="Ribosome_mat_RimM"/>
    <property type="match status" value="1"/>
</dbReference>
<dbReference type="Gene3D" id="2.30.30.240">
    <property type="entry name" value="PRC-barrel domain"/>
    <property type="match status" value="1"/>
</dbReference>
<evidence type="ECO:0000259" key="6">
    <source>
        <dbReference type="Pfam" id="PF01782"/>
    </source>
</evidence>
<feature type="domain" description="Ribosome maturation factor RimM PRC barrel" evidence="7">
    <location>
        <begin position="98"/>
        <end position="183"/>
    </location>
</feature>
<dbReference type="InterPro" id="IPR056792">
    <property type="entry name" value="PRC_RimM"/>
</dbReference>
<evidence type="ECO:0000259" key="7">
    <source>
        <dbReference type="Pfam" id="PF24986"/>
    </source>
</evidence>
<evidence type="ECO:0000256" key="1">
    <source>
        <dbReference type="ARBA" id="ARBA00022490"/>
    </source>
</evidence>
<evidence type="ECO:0000256" key="2">
    <source>
        <dbReference type="ARBA" id="ARBA00022517"/>
    </source>
</evidence>
<organism evidence="8 9">
    <name type="scientific">Corynebacterium lemuris</name>
    <dbReference type="NCBI Taxonomy" id="1859292"/>
    <lineage>
        <taxon>Bacteria</taxon>
        <taxon>Bacillati</taxon>
        <taxon>Actinomycetota</taxon>
        <taxon>Actinomycetes</taxon>
        <taxon>Mycobacteriales</taxon>
        <taxon>Corynebacteriaceae</taxon>
        <taxon>Corynebacterium</taxon>
    </lineage>
</organism>
<dbReference type="Pfam" id="PF24986">
    <property type="entry name" value="PRC_RimM"/>
    <property type="match status" value="1"/>
</dbReference>
<evidence type="ECO:0000256" key="5">
    <source>
        <dbReference type="HAMAP-Rule" id="MF_00014"/>
    </source>
</evidence>
<comment type="function">
    <text evidence="5">An accessory protein needed during the final step in the assembly of 30S ribosomal subunit, possibly for assembly of the head region. Essential for efficient processing of 16S rRNA. May be needed both before and after RbfA during the maturation of 16S rRNA. It has affinity for free ribosomal 30S subunits but not for 70S ribosomes.</text>
</comment>
<reference evidence="8 9" key="1">
    <citation type="submission" date="2022-08" db="EMBL/GenBank/DDBJ databases">
        <title>YIM 101645 draft genome.</title>
        <authorList>
            <person name="Chen X."/>
        </authorList>
    </citation>
    <scope>NUCLEOTIDE SEQUENCE [LARGE SCALE GENOMIC DNA]</scope>
    <source>
        <strain evidence="8 9">YIM 101645</strain>
    </source>
</reference>
<keyword evidence="9" id="KW-1185">Reference proteome</keyword>
<keyword evidence="3 5" id="KW-0698">rRNA processing</keyword>
<dbReference type="InterPro" id="IPR011033">
    <property type="entry name" value="PRC_barrel-like_sf"/>
</dbReference>
<evidence type="ECO:0000256" key="3">
    <source>
        <dbReference type="ARBA" id="ARBA00022552"/>
    </source>
</evidence>
<dbReference type="NCBIfam" id="TIGR02273">
    <property type="entry name" value="16S_RimM"/>
    <property type="match status" value="1"/>
</dbReference>
<dbReference type="SUPFAM" id="SSF50346">
    <property type="entry name" value="PRC-barrel domain"/>
    <property type="match status" value="1"/>
</dbReference>
<dbReference type="Pfam" id="PF01782">
    <property type="entry name" value="RimM"/>
    <property type="match status" value="1"/>
</dbReference>
<feature type="domain" description="RimM N-terminal" evidence="6">
    <location>
        <begin position="5"/>
        <end position="84"/>
    </location>
</feature>
<name>A0ABT2FVL0_9CORY</name>
<keyword evidence="1 5" id="KW-0963">Cytoplasm</keyword>
<dbReference type="InterPro" id="IPR002676">
    <property type="entry name" value="RimM_N"/>
</dbReference>
<dbReference type="Gene3D" id="2.40.30.60">
    <property type="entry name" value="RimM"/>
    <property type="match status" value="1"/>
</dbReference>
<evidence type="ECO:0000313" key="8">
    <source>
        <dbReference type="EMBL" id="MCS5479280.1"/>
    </source>
</evidence>
<dbReference type="InterPro" id="IPR009000">
    <property type="entry name" value="Transl_B-barrel_sf"/>
</dbReference>
<protein>
    <recommendedName>
        <fullName evidence="5">Ribosome maturation factor RimM</fullName>
    </recommendedName>
</protein>
<comment type="domain">
    <text evidence="5">The PRC barrel domain binds ribosomal protein uS19.</text>
</comment>
<dbReference type="PANTHER" id="PTHR33692:SF1">
    <property type="entry name" value="RIBOSOME MATURATION FACTOR RIMM"/>
    <property type="match status" value="1"/>
</dbReference>
<evidence type="ECO:0000256" key="4">
    <source>
        <dbReference type="ARBA" id="ARBA00023186"/>
    </source>
</evidence>
<proteinExistence type="inferred from homology"/>